<gene>
    <name evidence="1" type="ORF">OKIOD_LOCUS833</name>
</gene>
<reference evidence="1 2" key="1">
    <citation type="submission" date="2021-04" db="EMBL/GenBank/DDBJ databases">
        <authorList>
            <person name="Bliznina A."/>
        </authorList>
    </citation>
    <scope>NUCLEOTIDE SEQUENCE [LARGE SCALE GENOMIC DNA]</scope>
</reference>
<organism evidence="1 2">
    <name type="scientific">Oikopleura dioica</name>
    <name type="common">Tunicate</name>
    <dbReference type="NCBI Taxonomy" id="34765"/>
    <lineage>
        <taxon>Eukaryota</taxon>
        <taxon>Metazoa</taxon>
        <taxon>Chordata</taxon>
        <taxon>Tunicata</taxon>
        <taxon>Appendicularia</taxon>
        <taxon>Copelata</taxon>
        <taxon>Oikopleuridae</taxon>
        <taxon>Oikopleura</taxon>
    </lineage>
</organism>
<sequence length="178" mass="20867">MRVFGFLILSGSCQDYQSRNYGSYLSPRDVGEETFDICSRWIYDALRCEPPRGKTSKYIHRFQKVIGDALWHVESTYKCSVNRGEYDEKSNEYEYEYEGDAVVASDGDIRKFEARSQMGLGRVRNDDLRSQCIESFARFYQKTDITSCRKKYAWKARTDGLTRQITKMMFICMKSNGY</sequence>
<dbReference type="EMBL" id="OU015568">
    <property type="protein sequence ID" value="CAG5079531.1"/>
    <property type="molecule type" value="Genomic_DNA"/>
</dbReference>
<dbReference type="Proteomes" id="UP001158576">
    <property type="component" value="Chromosome PAR"/>
</dbReference>
<name>A0ABN7RJW2_OIKDI</name>
<proteinExistence type="predicted"/>
<protein>
    <submittedName>
        <fullName evidence="1">Oidioi.mRNA.OKI2018_I69.PAR.g9275.t1.cds</fullName>
    </submittedName>
</protein>
<accession>A0ABN7RJW2</accession>
<evidence type="ECO:0000313" key="2">
    <source>
        <dbReference type="Proteomes" id="UP001158576"/>
    </source>
</evidence>
<evidence type="ECO:0000313" key="1">
    <source>
        <dbReference type="EMBL" id="CAG5079531.1"/>
    </source>
</evidence>
<keyword evidence="2" id="KW-1185">Reference proteome</keyword>